<keyword evidence="4" id="KW-1185">Reference proteome</keyword>
<gene>
    <name evidence="3" type="ORF">Ccrd_020499</name>
</gene>
<protein>
    <submittedName>
        <fullName evidence="3">Uncharacterized protein</fullName>
    </submittedName>
</protein>
<evidence type="ECO:0000256" key="2">
    <source>
        <dbReference type="SAM" id="SignalP"/>
    </source>
</evidence>
<dbReference type="Proteomes" id="UP000243975">
    <property type="component" value="Unassembled WGS sequence"/>
</dbReference>
<dbReference type="AlphaFoldDB" id="A0A124SEV0"/>
<comment type="caution">
    <text evidence="3">The sequence shown here is derived from an EMBL/GenBank/DDBJ whole genome shotgun (WGS) entry which is preliminary data.</text>
</comment>
<evidence type="ECO:0000313" key="3">
    <source>
        <dbReference type="EMBL" id="KVI01232.1"/>
    </source>
</evidence>
<accession>A0A124SEV0</accession>
<keyword evidence="2" id="KW-0732">Signal</keyword>
<organism evidence="3 4">
    <name type="scientific">Cynara cardunculus var. scolymus</name>
    <name type="common">Globe artichoke</name>
    <name type="synonym">Cynara scolymus</name>
    <dbReference type="NCBI Taxonomy" id="59895"/>
    <lineage>
        <taxon>Eukaryota</taxon>
        <taxon>Viridiplantae</taxon>
        <taxon>Streptophyta</taxon>
        <taxon>Embryophyta</taxon>
        <taxon>Tracheophyta</taxon>
        <taxon>Spermatophyta</taxon>
        <taxon>Magnoliopsida</taxon>
        <taxon>eudicotyledons</taxon>
        <taxon>Gunneridae</taxon>
        <taxon>Pentapetalae</taxon>
        <taxon>asterids</taxon>
        <taxon>campanulids</taxon>
        <taxon>Asterales</taxon>
        <taxon>Asteraceae</taxon>
        <taxon>Carduoideae</taxon>
        <taxon>Cardueae</taxon>
        <taxon>Carduinae</taxon>
        <taxon>Cynara</taxon>
    </lineage>
</organism>
<feature type="region of interest" description="Disordered" evidence="1">
    <location>
        <begin position="73"/>
        <end position="108"/>
    </location>
</feature>
<reference evidence="3 4" key="1">
    <citation type="journal article" date="2016" name="Sci. Rep.">
        <title>The genome sequence of the outbreeding globe artichoke constructed de novo incorporating a phase-aware low-pass sequencing strategy of F1 progeny.</title>
        <authorList>
            <person name="Scaglione D."/>
            <person name="Reyes-Chin-Wo S."/>
            <person name="Acquadro A."/>
            <person name="Froenicke L."/>
            <person name="Portis E."/>
            <person name="Beitel C."/>
            <person name="Tirone M."/>
            <person name="Mauro R."/>
            <person name="Lo Monaco A."/>
            <person name="Mauromicale G."/>
            <person name="Faccioli P."/>
            <person name="Cattivelli L."/>
            <person name="Rieseberg L."/>
            <person name="Michelmore R."/>
            <person name="Lanteri S."/>
        </authorList>
    </citation>
    <scope>NUCLEOTIDE SEQUENCE [LARGE SCALE GENOMIC DNA]</scope>
    <source>
        <strain evidence="3">2C</strain>
    </source>
</reference>
<proteinExistence type="predicted"/>
<evidence type="ECO:0000256" key="1">
    <source>
        <dbReference type="SAM" id="MobiDB-lite"/>
    </source>
</evidence>
<name>A0A124SEV0_CYNCS</name>
<evidence type="ECO:0000313" key="4">
    <source>
        <dbReference type="Proteomes" id="UP000243975"/>
    </source>
</evidence>
<sequence>MNMNMMMKMMLVLVYLINHLDASPVYLHGRSLRLFNFNPFKLKPFRVNPELPFRFPKPKPSVDFPTVPLPLLRPFPRPRPSGKPTVEHPTTNPDHPYAKPTPLNPPDRTTRLRALTCKFACKAVIDSAVAEAGASNSNSRCLAEIAKASVQQLCTDACSKQRSGIRPTLITAGNAAFAACANSRVAGPDPPGNEYAETSNDAAASSFGAESLPPPLLLHSIVPEEKEHKEVYKHGFVPLGTGRVRSGRLRMGKP</sequence>
<feature type="chain" id="PRO_5007176193" evidence="2">
    <location>
        <begin position="23"/>
        <end position="254"/>
    </location>
</feature>
<dbReference type="Gramene" id="KVI01232">
    <property type="protein sequence ID" value="KVI01232"/>
    <property type="gene ID" value="Ccrd_020499"/>
</dbReference>
<dbReference type="EMBL" id="LEKV01003123">
    <property type="protein sequence ID" value="KVI01232.1"/>
    <property type="molecule type" value="Genomic_DNA"/>
</dbReference>
<feature type="signal peptide" evidence="2">
    <location>
        <begin position="1"/>
        <end position="22"/>
    </location>
</feature>